<dbReference type="InterPro" id="IPR003615">
    <property type="entry name" value="HNH_nuc"/>
</dbReference>
<name>A0ABS4YSJ1_9MICO</name>
<dbReference type="Proteomes" id="UP000698222">
    <property type="component" value="Unassembled WGS sequence"/>
</dbReference>
<feature type="compositionally biased region" description="Acidic residues" evidence="1">
    <location>
        <begin position="587"/>
        <end position="602"/>
    </location>
</feature>
<dbReference type="Pfam" id="PF01844">
    <property type="entry name" value="HNH"/>
    <property type="match status" value="1"/>
</dbReference>
<dbReference type="CDD" id="cd00085">
    <property type="entry name" value="HNHc"/>
    <property type="match status" value="1"/>
</dbReference>
<dbReference type="Gene3D" id="1.10.30.50">
    <property type="match status" value="1"/>
</dbReference>
<protein>
    <recommendedName>
        <fullName evidence="2">HNH nuclease domain-containing protein</fullName>
    </recommendedName>
</protein>
<feature type="region of interest" description="Disordered" evidence="1">
    <location>
        <begin position="1"/>
        <end position="28"/>
    </location>
</feature>
<evidence type="ECO:0000259" key="2">
    <source>
        <dbReference type="SMART" id="SM00507"/>
    </source>
</evidence>
<proteinExistence type="predicted"/>
<dbReference type="RefSeq" id="WP_209895197.1">
    <property type="nucleotide sequence ID" value="NZ_BAAAJV010000008.1"/>
</dbReference>
<feature type="compositionally biased region" description="Basic and acidic residues" evidence="1">
    <location>
        <begin position="688"/>
        <end position="697"/>
    </location>
</feature>
<sequence length="773" mass="81156">MDTTRSGDRPDEEEPVTGTASSGGHDPLTAVTDRLAAFDGSPEARVALAEILAVTLQAFTMTSSVRDPLPSTAAGTAEESLAVLGGLEQLTSSVAAIDAIWQVRAERRIREDDEARSMRRPEQGKGAAHEIGHARRISPASSSFSLASARRLVNQMPDVHAALLSGRMPQRKASTLSRALSAADPDTIARIDELVGANPLALAGAGERKLRSEVQMLIQEFEPGRSRERAERAARSRHVTMTPLADGMAQVSAVLRGIDAAGMMKTLHRRAESLRAAGAKESVPALEADLLVDAALHSGAPEADAPEDSAPDGDAREGRAPYESAPKRPRTTPGLDVGIVISDTALLGRGDDTECARLEGYGALPAHIVTDTLRGTPPGYLAGSEEAYPEEPHPDEMVSAFYRRLYMRPSTGELVGMESRARAFPAGLARMIRWRDATCRTPWCNATIRQIDHVTPHHRGGPTSFDNGQGLCVRCNLLKELGLWVLTPLGPGDLDSAGPTTAGVGPGRDDTAQHDTAQRGTVWATTDENKSGTAGSSPSHGWAWTSPHGAQGISATPRLLGSALTGAARHGPDPQEPDPGSTVPGDEPQDPADPDGSPDPDDSGQTPGAPDPAVGSDGPGSSPEPPTGSPTASRPPTIPDEEGITSHDAAQEDPRPGRGRGRTRGLDRPRPRRARRRADRRELRRPRRGDIPGDVRLRPAGAESTRGAGSGAGGLGLPATGLSHRRGFARSPHGPRRGRSARGPLRSGADPPGGSARHGSDHSTTDRGRAPAA</sequence>
<dbReference type="SMART" id="SM00507">
    <property type="entry name" value="HNHc"/>
    <property type="match status" value="1"/>
</dbReference>
<comment type="caution">
    <text evidence="3">The sequence shown here is derived from an EMBL/GenBank/DDBJ whole genome shotgun (WGS) entry which is preliminary data.</text>
</comment>
<evidence type="ECO:0000256" key="1">
    <source>
        <dbReference type="SAM" id="MobiDB-lite"/>
    </source>
</evidence>
<evidence type="ECO:0000313" key="4">
    <source>
        <dbReference type="Proteomes" id="UP000698222"/>
    </source>
</evidence>
<feature type="compositionally biased region" description="Basic residues" evidence="1">
    <location>
        <begin position="723"/>
        <end position="740"/>
    </location>
</feature>
<feature type="compositionally biased region" description="Basic residues" evidence="1">
    <location>
        <begin position="670"/>
        <end position="687"/>
    </location>
</feature>
<feature type="compositionally biased region" description="Basic and acidic residues" evidence="1">
    <location>
        <begin position="758"/>
        <end position="773"/>
    </location>
</feature>
<feature type="region of interest" description="Disordered" evidence="1">
    <location>
        <begin position="300"/>
        <end position="335"/>
    </location>
</feature>
<feature type="compositionally biased region" description="Basic and acidic residues" evidence="1">
    <location>
        <begin position="507"/>
        <end position="517"/>
    </location>
</feature>
<gene>
    <name evidence="3" type="ORF">JOF44_003826</name>
</gene>
<feature type="compositionally biased region" description="Polar residues" evidence="1">
    <location>
        <begin position="518"/>
        <end position="539"/>
    </location>
</feature>
<feature type="compositionally biased region" description="Basic and acidic residues" evidence="1">
    <location>
        <begin position="112"/>
        <end position="133"/>
    </location>
</feature>
<feature type="domain" description="HNH nuclease" evidence="2">
    <location>
        <begin position="427"/>
        <end position="477"/>
    </location>
</feature>
<organism evidence="3 4">
    <name type="scientific">Brachybacterium fresconis</name>
    <dbReference type="NCBI Taxonomy" id="173363"/>
    <lineage>
        <taxon>Bacteria</taxon>
        <taxon>Bacillati</taxon>
        <taxon>Actinomycetota</taxon>
        <taxon>Actinomycetes</taxon>
        <taxon>Micrococcales</taxon>
        <taxon>Dermabacteraceae</taxon>
        <taxon>Brachybacterium</taxon>
    </lineage>
</organism>
<feature type="region of interest" description="Disordered" evidence="1">
    <location>
        <begin position="112"/>
        <end position="134"/>
    </location>
</feature>
<keyword evidence="4" id="KW-1185">Reference proteome</keyword>
<dbReference type="EMBL" id="JAGIOC010000001">
    <property type="protein sequence ID" value="MBP2410923.1"/>
    <property type="molecule type" value="Genomic_DNA"/>
</dbReference>
<evidence type="ECO:0000313" key="3">
    <source>
        <dbReference type="EMBL" id="MBP2410923.1"/>
    </source>
</evidence>
<dbReference type="InterPro" id="IPR002711">
    <property type="entry name" value="HNH"/>
</dbReference>
<reference evidence="3 4" key="1">
    <citation type="submission" date="2021-03" db="EMBL/GenBank/DDBJ databases">
        <title>Sequencing the genomes of 1000 actinobacteria strains.</title>
        <authorList>
            <person name="Klenk H.-P."/>
        </authorList>
    </citation>
    <scope>NUCLEOTIDE SEQUENCE [LARGE SCALE GENOMIC DNA]</scope>
    <source>
        <strain evidence="3 4">DSM 14564</strain>
    </source>
</reference>
<feature type="region of interest" description="Disordered" evidence="1">
    <location>
        <begin position="496"/>
        <end position="773"/>
    </location>
</feature>
<accession>A0ABS4YSJ1</accession>